<sequence length="205" mass="23597">MILTPLLNLISSYNYLKVSIVFISIVVIGYFIGKLVSFILKIILNKILGFDSWLHSRGIAQEYSITNIILSIIRFFIYFYFIGYAFKILPYNISIIGILLLSVLNYLLIIILSMIIAFIMLEMIIKTSIEPILNNIKYKSEMMTLLRFITMFFVLVLLLSYLNLLSPILLYLFIILFSGMIIPISIALGIALGDLFKEKIKDLKK</sequence>
<protein>
    <submittedName>
        <fullName evidence="2">Uncharacterized protein</fullName>
    </submittedName>
</protein>
<dbReference type="KEGG" id="naer:MJ1_0501"/>
<accession>A0A915WRV8</accession>
<feature type="transmembrane region" description="Helical" evidence="1">
    <location>
        <begin position="92"/>
        <end position="121"/>
    </location>
</feature>
<keyword evidence="1" id="KW-1133">Transmembrane helix</keyword>
<evidence type="ECO:0000313" key="2">
    <source>
        <dbReference type="EMBL" id="BBL45654.1"/>
    </source>
</evidence>
<dbReference type="RefSeq" id="WP_258392969.1">
    <property type="nucleotide sequence ID" value="NZ_AP019769.1"/>
</dbReference>
<dbReference type="EMBL" id="AP019769">
    <property type="protein sequence ID" value="BBL45654.1"/>
    <property type="molecule type" value="Genomic_DNA"/>
</dbReference>
<name>A0A915WRV8_9ARCH</name>
<dbReference type="AlphaFoldDB" id="A0A915WRV8"/>
<feature type="transmembrane region" description="Helical" evidence="1">
    <location>
        <begin position="65"/>
        <end position="86"/>
    </location>
</feature>
<keyword evidence="3" id="KW-1185">Reference proteome</keyword>
<dbReference type="Proteomes" id="UP001055553">
    <property type="component" value="Chromosome"/>
</dbReference>
<organism evidence="2 3">
    <name type="scientific">Nanobdella aerobiophila</name>
    <dbReference type="NCBI Taxonomy" id="2586965"/>
    <lineage>
        <taxon>Archaea</taxon>
        <taxon>Nanobdellota</taxon>
        <taxon>Nanobdellia</taxon>
        <taxon>Nanobdellales</taxon>
        <taxon>Nanobdellaceae</taxon>
        <taxon>Nanobdella</taxon>
    </lineage>
</organism>
<reference evidence="3" key="1">
    <citation type="journal article" date="2022" name="Int. J. Syst. Evol. Microbiol.">
        <title>Nanobdella aerobiophila gen. nov., sp. nov., a thermoacidophilic, obligate ectosymbiotic archaeon, and proposal of Nanobdellaceae fam. nov., Nanobdellales ord. nov. and Nanobdellia class. nov.</title>
        <authorList>
            <person name="Kato S."/>
            <person name="Ogasawara A."/>
            <person name="Itoh T."/>
            <person name="Sakai H.D."/>
            <person name="Shimizu M."/>
            <person name="Yuki M."/>
            <person name="Kaneko M."/>
            <person name="Takashina T."/>
            <person name="Ohkuma M."/>
        </authorList>
    </citation>
    <scope>NUCLEOTIDE SEQUENCE [LARGE SCALE GENOMIC DNA]</scope>
    <source>
        <strain evidence="3">MJ1</strain>
    </source>
</reference>
<dbReference type="GeneID" id="74568448"/>
<keyword evidence="1" id="KW-0472">Membrane</keyword>
<feature type="transmembrane region" description="Helical" evidence="1">
    <location>
        <begin position="142"/>
        <end position="162"/>
    </location>
</feature>
<proteinExistence type="predicted"/>
<gene>
    <name evidence="2" type="ORF">MJ1_0501</name>
</gene>
<feature type="transmembrane region" description="Helical" evidence="1">
    <location>
        <begin position="168"/>
        <end position="196"/>
    </location>
</feature>
<evidence type="ECO:0000313" key="3">
    <source>
        <dbReference type="Proteomes" id="UP001055553"/>
    </source>
</evidence>
<keyword evidence="1" id="KW-0812">Transmembrane</keyword>
<feature type="transmembrane region" description="Helical" evidence="1">
    <location>
        <begin position="20"/>
        <end position="44"/>
    </location>
</feature>
<evidence type="ECO:0000256" key="1">
    <source>
        <dbReference type="SAM" id="Phobius"/>
    </source>
</evidence>